<dbReference type="STRING" id="1428628.WN71_003810"/>
<keyword evidence="3" id="KW-1185">Reference proteome</keyword>
<evidence type="ECO:0000313" key="2">
    <source>
        <dbReference type="EMBL" id="OIJ69194.1"/>
    </source>
</evidence>
<feature type="domain" description="Outer membrane channel protein CpnT-like N-terminal" evidence="1">
    <location>
        <begin position="13"/>
        <end position="147"/>
    </location>
</feature>
<gene>
    <name evidence="2" type="ORF">WN71_003810</name>
</gene>
<dbReference type="Gene3D" id="1.10.287.1060">
    <property type="entry name" value="ESAT-6-like"/>
    <property type="match status" value="1"/>
</dbReference>
<dbReference type="Pfam" id="PF25547">
    <property type="entry name" value="WXG100_2"/>
    <property type="match status" value="1"/>
</dbReference>
<dbReference type="Proteomes" id="UP000034196">
    <property type="component" value="Unassembled WGS sequence"/>
</dbReference>
<accession>A0A1J4P4U4</accession>
<organism evidence="2 3">
    <name type="scientific">Streptomyces mangrovisoli</name>
    <dbReference type="NCBI Taxonomy" id="1428628"/>
    <lineage>
        <taxon>Bacteria</taxon>
        <taxon>Bacillati</taxon>
        <taxon>Actinomycetota</taxon>
        <taxon>Actinomycetes</taxon>
        <taxon>Kitasatosporales</taxon>
        <taxon>Streptomycetaceae</taxon>
        <taxon>Streptomyces</taxon>
    </lineage>
</organism>
<reference evidence="2" key="1">
    <citation type="submission" date="2016-10" db="EMBL/GenBank/DDBJ databases">
        <title>Genome sequence of Streptomyces mangrovisoli MUSC 149.</title>
        <authorList>
            <person name="Lee L.-H."/>
            <person name="Ser H.-L."/>
        </authorList>
    </citation>
    <scope>NUCLEOTIDE SEQUENCE [LARGE SCALE GENOMIC DNA]</scope>
    <source>
        <strain evidence="2">MUSC 149</strain>
    </source>
</reference>
<evidence type="ECO:0000259" key="1">
    <source>
        <dbReference type="Pfam" id="PF25547"/>
    </source>
</evidence>
<dbReference type="InterPro" id="IPR057746">
    <property type="entry name" value="CpnT-like_N"/>
</dbReference>
<dbReference type="EMBL" id="LAVA02000007">
    <property type="protein sequence ID" value="OIJ69194.1"/>
    <property type="molecule type" value="Genomic_DNA"/>
</dbReference>
<dbReference type="AlphaFoldDB" id="A0A1J4P4U4"/>
<comment type="caution">
    <text evidence="2">The sequence shown here is derived from an EMBL/GenBank/DDBJ whole genome shotgun (WGS) entry which is preliminary data.</text>
</comment>
<evidence type="ECO:0000313" key="3">
    <source>
        <dbReference type="Proteomes" id="UP000034196"/>
    </source>
</evidence>
<proteinExistence type="predicted"/>
<protein>
    <recommendedName>
        <fullName evidence="1">Outer membrane channel protein CpnT-like N-terminal domain-containing protein</fullName>
    </recommendedName>
</protein>
<dbReference type="RefSeq" id="WP_046587240.1">
    <property type="nucleotide sequence ID" value="NZ_LAVA02000007.1"/>
</dbReference>
<name>A0A1J4P4U4_9ACTN</name>
<sequence length="448" mass="47250">MSVADKARKVVQDLTGMWWPAADEDGLRDAAKTWRDFADDVDDVTSAANKAARSIIEHNTGEAISAFDDPYWRRYYHDGHGWLKDLADAARDMAKALDAYADAVHSAKKQLEHELEIVGATLVAGTALAIFTAGISEGAAAAAAVTVADLAAGLGVAVSTEVATIAGTTLATAAFAGVESVTVDLAVTQPVSIALGESKGLNLDEASDAALYGMAYGGMFGAGARTVKAATEAGGLGDLFAGLPGFSRSAAGLPEELDSLDPDELRLIRQDDDFGATHNPLGLRKSRFDPDLGIVPADPEGEISPLQHVLGGKNKAAKESSQYTSFAPKDGTGKVYGSEEISVDYQRLQKDIDAGHVHGVEILPPERIQASIGEEIDKVAGQHIEVPSELKPHEVSDFVDGLGLSKGKSRKVTDRVMAMLNTRRDGEWLISGVVPKEYVTGPYPTSRP</sequence>